<dbReference type="KEGG" id="eiv:EIN_170590"/>
<evidence type="ECO:0000256" key="1">
    <source>
        <dbReference type="SAM" id="Coils"/>
    </source>
</evidence>
<dbReference type="EMBL" id="KB207112">
    <property type="protein sequence ID" value="ELP84534.1"/>
    <property type="molecule type" value="Genomic_DNA"/>
</dbReference>
<dbReference type="Pfam" id="PF08578">
    <property type="entry name" value="DUF1765"/>
    <property type="match status" value="1"/>
</dbReference>
<reference evidence="2 3" key="1">
    <citation type="submission" date="2012-10" db="EMBL/GenBank/DDBJ databases">
        <authorList>
            <person name="Zafar N."/>
            <person name="Inman J."/>
            <person name="Hall N."/>
            <person name="Lorenzi H."/>
            <person name="Caler E."/>
        </authorList>
    </citation>
    <scope>NUCLEOTIDE SEQUENCE [LARGE SCALE GENOMIC DNA]</scope>
    <source>
        <strain evidence="2 3">IP1</strain>
    </source>
</reference>
<sequence>MSEKDKKAQLKALVRNSKKLQKALSDARAERTHSGVIVKGADKVDHYLTKFTTLMPDEYFDSIPFTNDVSTELLNTWNCAIEHLIKMPQHNVTPSIYFLMCKLIQIKQIQPMALADFPAPDEVAPQVEKLLELYYSCLAKTALYFILALNDADEIEEYEKKEKKPNTLVPPRKKKKLSTFQFSSTVKPINPDYYDDAAHAFVLISQRVPDIYEGILETVNYLSGAKIGEKGCVVLTEEVKENFQMFKKWESVEKYISGKSPNCEKLCQAIDTMDMKWLVHFQCRGRFAIQYIKAWIEYIVKNEKDVKNYPGYSIFYNEINSIMDLTGEELVSPIFVCAEAYAAFSCFDPEIYKTVLTKKVKKTNFYDIDQMGELLLIEHFMYTYYGNKEMIVKNFDYDMFESVHSKIMESDNYALICLLISTIYQIIPVLPGESRKRVVSHFILSHRNFDRMFCHWNHNVRVFFCELLLYKITVCPSWNRVKSNALLQIEKPLYDKLKTSEFDMFKTDVKIVETVNNRISSVKKAKEKGFDREDEKKLSIYISPALKDFESEYTDYKNWENTNAAEPLYKLLEMTRLNRLDKDVI</sequence>
<dbReference type="VEuPathDB" id="AmoebaDB:EIN_170590"/>
<dbReference type="GeneID" id="14883580"/>
<feature type="coiled-coil region" evidence="1">
    <location>
        <begin position="3"/>
        <end position="30"/>
    </location>
</feature>
<gene>
    <name evidence="2" type="ORF">EIN_170590</name>
</gene>
<keyword evidence="1" id="KW-0175">Coiled coil</keyword>
<evidence type="ECO:0000313" key="2">
    <source>
        <dbReference type="EMBL" id="ELP84534.1"/>
    </source>
</evidence>
<dbReference type="PANTHER" id="PTHR35397">
    <property type="entry name" value="C2 DOMAIN-CONTAINING PROTEIN-RELATED"/>
    <property type="match status" value="1"/>
</dbReference>
<proteinExistence type="predicted"/>
<name>A0A0A1TVN0_ENTIV</name>
<dbReference type="OMA" id="NWENTNA"/>
<dbReference type="AlphaFoldDB" id="A0A0A1TVN0"/>
<dbReference type="PANTHER" id="PTHR35397:SF1">
    <property type="entry name" value="ARMADILLO-LIKE HELICAL DOMAIN-CONTAINING PROTEIN"/>
    <property type="match status" value="1"/>
</dbReference>
<protein>
    <submittedName>
        <fullName evidence="2">Uncharacterized protein</fullName>
    </submittedName>
</protein>
<dbReference type="Proteomes" id="UP000014680">
    <property type="component" value="Unassembled WGS sequence"/>
</dbReference>
<dbReference type="OrthoDB" id="296767at2759"/>
<dbReference type="RefSeq" id="XP_004183880.1">
    <property type="nucleotide sequence ID" value="XM_004183832.1"/>
</dbReference>
<accession>A0A0A1TVN0</accession>
<keyword evidence="3" id="KW-1185">Reference proteome</keyword>
<evidence type="ECO:0000313" key="3">
    <source>
        <dbReference type="Proteomes" id="UP000014680"/>
    </source>
</evidence>
<dbReference type="InterPro" id="IPR013887">
    <property type="entry name" value="UPF0592"/>
</dbReference>
<organism evidence="2 3">
    <name type="scientific">Entamoeba invadens IP1</name>
    <dbReference type="NCBI Taxonomy" id="370355"/>
    <lineage>
        <taxon>Eukaryota</taxon>
        <taxon>Amoebozoa</taxon>
        <taxon>Evosea</taxon>
        <taxon>Archamoebae</taxon>
        <taxon>Mastigamoebida</taxon>
        <taxon>Entamoebidae</taxon>
        <taxon>Entamoeba</taxon>
    </lineage>
</organism>